<dbReference type="EMBL" id="OIVN01000484">
    <property type="protein sequence ID" value="SPC80973.1"/>
    <property type="molecule type" value="Genomic_DNA"/>
</dbReference>
<evidence type="ECO:0000313" key="3">
    <source>
        <dbReference type="EMBL" id="SPC80973.1"/>
    </source>
</evidence>
<accession>A0A2N9F1H8</accession>
<sequence>MMWNVFKILQHRLKTILNEWEIPALVLISLSLQSILIVLGYRRKFSTSEKLIFFPWITYLLASWFATVSLGIISNTIPNLDVNDKVERVKLDLAAFWAPFFLLHLAGPDTITAYSLEDNALWRRQAITLVSQVGVVVFILIRAWDNTLLNILTVVMFIPGLIKIGERIWVLRSGSSENFKATTIRRGDPGPNYARYMEEYHSKKVEGFEVTTDTFEAPVVSDISFPVPANVMIPDATSLQCAYKLFKTFKQLFSDLILSIQDIKNSQSYFQKVQFEEAFKVIEIELGFMYDVFFTKAYYVYSGRGGLLRSISFSCTLIVILVFMIKVDREAYKIQDRKITYVLLSGAIILEIYSVLLLLKSDWSMLWLSNHKNVMANLLYKAISFIPLFNGNKRWSNTMGQYNLITYCLKHKAAMCGAIQRFLFHYEMLEKNRYQHLVGVSEDLKKLIFEQLLEKSKSASDLKACTELCGCRGDRVLRTAAKCPDCINKEKLAKQQHESFGAVEREFDQPVTENAKCIYEISEENRKILQESVEVEFDQSILLWHIATDLCYYSDEQNNTGTNPVDNDSNCKVSKLLSDYMLYLLVMRPIMLPNGIEQIRFQDTCAEAIEFFQERKSICEEESQACIKLLEVNTEISPSIVKGDRSKSVLFDGCRLAKSLKCLEPQKKWELLCHVWVEILCFAATKCRWNHHAQQLSRGGELFTHVWLLMAHLGITEQFQISKGHARAMLATVLWSVVVASTPLSLPPNSNPPHPSQNPLSANDETTLLLLLCCQTHCHRHPHPLHKPKTHALGSGATIVFMSASTTVCGIVASQPTQHIEFYKLGQTQTIPIDPNTNFTSIFGWLELLQWPLFHGGYSLLCWDSNFKIKCLYFNDTILIENLSVSDNQV</sequence>
<keyword evidence="1" id="KW-1133">Transmembrane helix</keyword>
<reference evidence="3" key="1">
    <citation type="submission" date="2018-02" db="EMBL/GenBank/DDBJ databases">
        <authorList>
            <person name="Cohen D.B."/>
            <person name="Kent A.D."/>
        </authorList>
    </citation>
    <scope>NUCLEOTIDE SEQUENCE</scope>
</reference>
<gene>
    <name evidence="3" type="ORF">FSB_LOCUS8855</name>
</gene>
<dbReference type="Pfam" id="PF13968">
    <property type="entry name" value="DUF4220"/>
    <property type="match status" value="1"/>
</dbReference>
<dbReference type="PANTHER" id="PTHR31325">
    <property type="entry name" value="OS01G0798800 PROTEIN-RELATED"/>
    <property type="match status" value="1"/>
</dbReference>
<keyword evidence="1" id="KW-0812">Transmembrane</keyword>
<evidence type="ECO:0000256" key="1">
    <source>
        <dbReference type="SAM" id="Phobius"/>
    </source>
</evidence>
<organism evidence="3">
    <name type="scientific">Fagus sylvatica</name>
    <name type="common">Beechnut</name>
    <dbReference type="NCBI Taxonomy" id="28930"/>
    <lineage>
        <taxon>Eukaryota</taxon>
        <taxon>Viridiplantae</taxon>
        <taxon>Streptophyta</taxon>
        <taxon>Embryophyta</taxon>
        <taxon>Tracheophyta</taxon>
        <taxon>Spermatophyta</taxon>
        <taxon>Magnoliopsida</taxon>
        <taxon>eudicotyledons</taxon>
        <taxon>Gunneridae</taxon>
        <taxon>Pentapetalae</taxon>
        <taxon>rosids</taxon>
        <taxon>fabids</taxon>
        <taxon>Fagales</taxon>
        <taxon>Fagaceae</taxon>
        <taxon>Fagus</taxon>
    </lineage>
</organism>
<feature type="transmembrane region" description="Helical" evidence="1">
    <location>
        <begin position="94"/>
        <end position="114"/>
    </location>
</feature>
<feature type="transmembrane region" description="Helical" evidence="1">
    <location>
        <begin position="307"/>
        <end position="327"/>
    </location>
</feature>
<protein>
    <recommendedName>
        <fullName evidence="2">DUF4220 domain-containing protein</fullName>
    </recommendedName>
</protein>
<feature type="transmembrane region" description="Helical" evidence="1">
    <location>
        <begin position="339"/>
        <end position="359"/>
    </location>
</feature>
<dbReference type="Pfam" id="PF04578">
    <property type="entry name" value="DUF594"/>
    <property type="match status" value="1"/>
</dbReference>
<dbReference type="InterPro" id="IPR007658">
    <property type="entry name" value="DUF594"/>
</dbReference>
<name>A0A2N9F1H8_FAGSY</name>
<feature type="domain" description="DUF4220" evidence="2">
    <location>
        <begin position="56"/>
        <end position="407"/>
    </location>
</feature>
<feature type="transmembrane region" description="Helical" evidence="1">
    <location>
        <begin position="126"/>
        <end position="144"/>
    </location>
</feature>
<proteinExistence type="predicted"/>
<feature type="transmembrane region" description="Helical" evidence="1">
    <location>
        <begin position="150"/>
        <end position="170"/>
    </location>
</feature>
<feature type="transmembrane region" description="Helical" evidence="1">
    <location>
        <begin position="53"/>
        <end position="74"/>
    </location>
</feature>
<dbReference type="AlphaFoldDB" id="A0A2N9F1H8"/>
<feature type="transmembrane region" description="Helical" evidence="1">
    <location>
        <begin position="20"/>
        <end position="41"/>
    </location>
</feature>
<keyword evidence="1" id="KW-0472">Membrane</keyword>
<evidence type="ECO:0000259" key="2">
    <source>
        <dbReference type="Pfam" id="PF13968"/>
    </source>
</evidence>
<dbReference type="InterPro" id="IPR025315">
    <property type="entry name" value="DUF4220"/>
</dbReference>